<dbReference type="PANTHER" id="PTHR33700">
    <property type="entry name" value="MYB-LIKE PROTEIN X"/>
    <property type="match status" value="1"/>
</dbReference>
<feature type="region of interest" description="Disordered" evidence="1">
    <location>
        <begin position="77"/>
        <end position="119"/>
    </location>
</feature>
<keyword evidence="2" id="KW-1133">Transmembrane helix</keyword>
<dbReference type="Proteomes" id="UP000188354">
    <property type="component" value="Chromosome LG04"/>
</dbReference>
<organism evidence="3 4">
    <name type="scientific">Lupinus angustifolius</name>
    <name type="common">Narrow-leaved blue lupine</name>
    <dbReference type="NCBI Taxonomy" id="3871"/>
    <lineage>
        <taxon>Eukaryota</taxon>
        <taxon>Viridiplantae</taxon>
        <taxon>Streptophyta</taxon>
        <taxon>Embryophyta</taxon>
        <taxon>Tracheophyta</taxon>
        <taxon>Spermatophyta</taxon>
        <taxon>Magnoliopsida</taxon>
        <taxon>eudicotyledons</taxon>
        <taxon>Gunneridae</taxon>
        <taxon>Pentapetalae</taxon>
        <taxon>rosids</taxon>
        <taxon>fabids</taxon>
        <taxon>Fabales</taxon>
        <taxon>Fabaceae</taxon>
        <taxon>Papilionoideae</taxon>
        <taxon>50 kb inversion clade</taxon>
        <taxon>genistoids sensu lato</taxon>
        <taxon>core genistoids</taxon>
        <taxon>Genisteae</taxon>
        <taxon>Lupinus</taxon>
    </lineage>
</organism>
<gene>
    <name evidence="3" type="ORF">TanjilG_24775</name>
</gene>
<protein>
    <submittedName>
        <fullName evidence="3">Uncharacterized protein</fullName>
    </submittedName>
</protein>
<dbReference type="Gramene" id="OIW12842">
    <property type="protein sequence ID" value="OIW12842"/>
    <property type="gene ID" value="TanjilG_24775"/>
</dbReference>
<feature type="transmembrane region" description="Helical" evidence="2">
    <location>
        <begin position="20"/>
        <end position="37"/>
    </location>
</feature>
<keyword evidence="2" id="KW-0812">Transmembrane</keyword>
<sequence length="119" mass="14075">MIKRLPSRNQRSKGIKVKHVIQIILLLGVCLWLIYQVKHNHDKKKEFDENDAKLSVRTQTDEVLKLGTKDLHLVKDEVNRKGKHEEEEDEENVVEDEENKHEPDERENEGNMHDVEESE</sequence>
<feature type="compositionally biased region" description="Basic and acidic residues" evidence="1">
    <location>
        <begin position="98"/>
        <end position="119"/>
    </location>
</feature>
<name>A0A4P1RKW6_LUPAN</name>
<keyword evidence="4" id="KW-1185">Reference proteome</keyword>
<proteinExistence type="predicted"/>
<reference evidence="3 4" key="1">
    <citation type="journal article" date="2017" name="Plant Biotechnol. J.">
        <title>A comprehensive draft genome sequence for lupin (Lupinus angustifolius), an emerging health food: insights into plant-microbe interactions and legume evolution.</title>
        <authorList>
            <person name="Hane J.K."/>
            <person name="Ming Y."/>
            <person name="Kamphuis L.G."/>
            <person name="Nelson M.N."/>
            <person name="Garg G."/>
            <person name="Atkins C.A."/>
            <person name="Bayer P.E."/>
            <person name="Bravo A."/>
            <person name="Bringans S."/>
            <person name="Cannon S."/>
            <person name="Edwards D."/>
            <person name="Foley R."/>
            <person name="Gao L.L."/>
            <person name="Harrison M.J."/>
            <person name="Huang W."/>
            <person name="Hurgobin B."/>
            <person name="Li S."/>
            <person name="Liu C.W."/>
            <person name="McGrath A."/>
            <person name="Morahan G."/>
            <person name="Murray J."/>
            <person name="Weller J."/>
            <person name="Jian J."/>
            <person name="Singh K.B."/>
        </authorList>
    </citation>
    <scope>NUCLEOTIDE SEQUENCE [LARGE SCALE GENOMIC DNA]</scope>
    <source>
        <strain evidence="4">cv. Tanjil</strain>
        <tissue evidence="3">Whole plant</tissue>
    </source>
</reference>
<feature type="compositionally biased region" description="Acidic residues" evidence="1">
    <location>
        <begin position="86"/>
        <end position="97"/>
    </location>
</feature>
<evidence type="ECO:0000313" key="3">
    <source>
        <dbReference type="EMBL" id="OIW12842.1"/>
    </source>
</evidence>
<evidence type="ECO:0000256" key="2">
    <source>
        <dbReference type="SAM" id="Phobius"/>
    </source>
</evidence>
<evidence type="ECO:0000313" key="4">
    <source>
        <dbReference type="Proteomes" id="UP000188354"/>
    </source>
</evidence>
<evidence type="ECO:0000256" key="1">
    <source>
        <dbReference type="SAM" id="MobiDB-lite"/>
    </source>
</evidence>
<dbReference type="STRING" id="3871.A0A4P1RKW6"/>
<dbReference type="EMBL" id="CM007364">
    <property type="protein sequence ID" value="OIW12842.1"/>
    <property type="molecule type" value="Genomic_DNA"/>
</dbReference>
<keyword evidence="2" id="KW-0472">Membrane</keyword>
<dbReference type="AlphaFoldDB" id="A0A4P1RKW6"/>
<accession>A0A4P1RKW6</accession>
<dbReference type="PANTHER" id="PTHR33700:SF4">
    <property type="entry name" value="MYB-LIKE PROTEIN X"/>
    <property type="match status" value="1"/>
</dbReference>